<gene>
    <name evidence="2" type="ORF">KDA10_03245</name>
</gene>
<reference evidence="2" key="1">
    <citation type="submission" date="2020-04" db="EMBL/GenBank/DDBJ databases">
        <authorList>
            <person name="Zhang T."/>
        </authorList>
    </citation>
    <scope>NUCLEOTIDE SEQUENCE</scope>
    <source>
        <strain evidence="2">HKST-UBA80</strain>
    </source>
</reference>
<reference evidence="2" key="2">
    <citation type="journal article" date="2021" name="Microbiome">
        <title>Successional dynamics and alternative stable states in a saline activated sludge microbial community over 9 years.</title>
        <authorList>
            <person name="Wang Y."/>
            <person name="Ye J."/>
            <person name="Ju F."/>
            <person name="Liu L."/>
            <person name="Boyd J.A."/>
            <person name="Deng Y."/>
            <person name="Parks D.H."/>
            <person name="Jiang X."/>
            <person name="Yin X."/>
            <person name="Woodcroft B.J."/>
            <person name="Tyson G.W."/>
            <person name="Hugenholtz P."/>
            <person name="Polz M.F."/>
            <person name="Zhang T."/>
        </authorList>
    </citation>
    <scope>NUCLEOTIDE SEQUENCE</scope>
    <source>
        <strain evidence="2">HKST-UBA80</strain>
    </source>
</reference>
<keyword evidence="1" id="KW-0175">Coiled coil</keyword>
<comment type="caution">
    <text evidence="2">The sequence shown here is derived from an EMBL/GenBank/DDBJ whole genome shotgun (WGS) entry which is preliminary data.</text>
</comment>
<sequence>MELNDQVIKRRLKIIDDLTTELRELKSQIDDSLENNPDLQELEEQMTQVREAVKEKKQKALETESHKRLQEEIRQKRQEITENKETLSQELADYYAQSGLMEIEDHEGNIKKMKFSVKLVS</sequence>
<organism evidence="2 3">
    <name type="scientific">candidate division WWE3 bacterium</name>
    <dbReference type="NCBI Taxonomy" id="2053526"/>
    <lineage>
        <taxon>Bacteria</taxon>
        <taxon>Katanobacteria</taxon>
    </lineage>
</organism>
<feature type="coiled-coil region" evidence="1">
    <location>
        <begin position="8"/>
        <end position="97"/>
    </location>
</feature>
<evidence type="ECO:0000313" key="3">
    <source>
        <dbReference type="Proteomes" id="UP000714817"/>
    </source>
</evidence>
<dbReference type="EMBL" id="JAGQNY010000012">
    <property type="protein sequence ID" value="MCA9302343.1"/>
    <property type="molecule type" value="Genomic_DNA"/>
</dbReference>
<evidence type="ECO:0000256" key="1">
    <source>
        <dbReference type="SAM" id="Coils"/>
    </source>
</evidence>
<protein>
    <submittedName>
        <fullName evidence="2">Uncharacterized protein</fullName>
    </submittedName>
</protein>
<evidence type="ECO:0000313" key="2">
    <source>
        <dbReference type="EMBL" id="MCA9302343.1"/>
    </source>
</evidence>
<dbReference type="AlphaFoldDB" id="A0A955IW34"/>
<accession>A0A955IW34</accession>
<dbReference type="Proteomes" id="UP000714817">
    <property type="component" value="Unassembled WGS sequence"/>
</dbReference>
<name>A0A955IW34_UNCKA</name>
<proteinExistence type="predicted"/>